<dbReference type="InterPro" id="IPR032466">
    <property type="entry name" value="Metal_Hydrolase"/>
</dbReference>
<dbReference type="GO" id="GO:0004038">
    <property type="term" value="F:allantoinase activity"/>
    <property type="evidence" value="ECO:0007669"/>
    <property type="project" value="TreeGrafter"/>
</dbReference>
<evidence type="ECO:0000256" key="2">
    <source>
        <dbReference type="SAM" id="Phobius"/>
    </source>
</evidence>
<evidence type="ECO:0000313" key="5">
    <source>
        <dbReference type="Proteomes" id="UP001295794"/>
    </source>
</evidence>
<comment type="caution">
    <text evidence="4">The sequence shown here is derived from an EMBL/GenBank/DDBJ whole genome shotgun (WGS) entry which is preliminary data.</text>
</comment>
<gene>
    <name evidence="4" type="ORF">MYCIT1_LOCUS11930</name>
</gene>
<dbReference type="Pfam" id="PF01979">
    <property type="entry name" value="Amidohydro_1"/>
    <property type="match status" value="1"/>
</dbReference>
<keyword evidence="2" id="KW-1133">Transmembrane helix</keyword>
<name>A0AAD2H446_9AGAR</name>
<dbReference type="InterPro" id="IPR050138">
    <property type="entry name" value="DHOase/Allantoinase_Hydrolase"/>
</dbReference>
<dbReference type="GO" id="GO:0005737">
    <property type="term" value="C:cytoplasm"/>
    <property type="evidence" value="ECO:0007669"/>
    <property type="project" value="TreeGrafter"/>
</dbReference>
<dbReference type="PANTHER" id="PTHR43668">
    <property type="entry name" value="ALLANTOINASE"/>
    <property type="match status" value="1"/>
</dbReference>
<dbReference type="SUPFAM" id="SSF51556">
    <property type="entry name" value="Metallo-dependent hydrolases"/>
    <property type="match status" value="1"/>
</dbReference>
<dbReference type="GO" id="GO:0006145">
    <property type="term" value="P:purine nucleobase catabolic process"/>
    <property type="evidence" value="ECO:0007669"/>
    <property type="project" value="TreeGrafter"/>
</dbReference>
<dbReference type="InterPro" id="IPR011059">
    <property type="entry name" value="Metal-dep_hydrolase_composite"/>
</dbReference>
<accession>A0AAD2H446</accession>
<dbReference type="Proteomes" id="UP001295794">
    <property type="component" value="Unassembled WGS sequence"/>
</dbReference>
<dbReference type="AlphaFoldDB" id="A0AAD2H446"/>
<evidence type="ECO:0000256" key="1">
    <source>
        <dbReference type="SAM" id="MobiDB-lite"/>
    </source>
</evidence>
<keyword evidence="2" id="KW-0812">Transmembrane</keyword>
<dbReference type="EMBL" id="CAVNYO010000138">
    <property type="protein sequence ID" value="CAK5268642.1"/>
    <property type="molecule type" value="Genomic_DNA"/>
</dbReference>
<dbReference type="PANTHER" id="PTHR43668:SF5">
    <property type="entry name" value="AMIDOHYDROLASE 3 DOMAIN-CONTAINING PROTEIN"/>
    <property type="match status" value="1"/>
</dbReference>
<dbReference type="Gene3D" id="3.20.20.140">
    <property type="entry name" value="Metal-dependent hydrolases"/>
    <property type="match status" value="2"/>
</dbReference>
<dbReference type="SUPFAM" id="SSF51338">
    <property type="entry name" value="Composite domain of metallo-dependent hydrolases"/>
    <property type="match status" value="1"/>
</dbReference>
<feature type="transmembrane region" description="Helical" evidence="2">
    <location>
        <begin position="34"/>
        <end position="52"/>
    </location>
</feature>
<evidence type="ECO:0000313" key="4">
    <source>
        <dbReference type="EMBL" id="CAK5268642.1"/>
    </source>
</evidence>
<dbReference type="InterPro" id="IPR006680">
    <property type="entry name" value="Amidohydro-rel"/>
</dbReference>
<organism evidence="4 5">
    <name type="scientific">Mycena citricolor</name>
    <dbReference type="NCBI Taxonomy" id="2018698"/>
    <lineage>
        <taxon>Eukaryota</taxon>
        <taxon>Fungi</taxon>
        <taxon>Dikarya</taxon>
        <taxon>Basidiomycota</taxon>
        <taxon>Agaricomycotina</taxon>
        <taxon>Agaricomycetes</taxon>
        <taxon>Agaricomycetidae</taxon>
        <taxon>Agaricales</taxon>
        <taxon>Marasmiineae</taxon>
        <taxon>Mycenaceae</taxon>
        <taxon>Mycena</taxon>
    </lineage>
</organism>
<feature type="region of interest" description="Disordered" evidence="1">
    <location>
        <begin position="1"/>
        <end position="29"/>
    </location>
</feature>
<feature type="domain" description="Amidohydrolase-related" evidence="3">
    <location>
        <begin position="413"/>
        <end position="505"/>
    </location>
</feature>
<evidence type="ECO:0000259" key="3">
    <source>
        <dbReference type="Pfam" id="PF01979"/>
    </source>
</evidence>
<protein>
    <recommendedName>
        <fullName evidence="3">Amidohydrolase-related domain-containing protein</fullName>
    </recommendedName>
</protein>
<sequence>MRTGPQHSDIMDPKRVQPQPPQPHSNEYRQRRKFIPLLVSTLLVVGFIWPFVQQQERRLVSVPLNGEYIIARCRALNTRPGPPPDFHRRAQSDRFQRGTRATLIRNATIWTGLDDGNAVALGDVFLDAGIIQGVGDVSKLLREDVYDVLDAKPSPDCTFILCSIVDMHSHVSIGSSPSLRGANDVNSIKGLVLPWLRALDGLNTHDDAFKLAVAGGLTTSLILPGSADAMGGQAFLIKLRPTQERSSSAMLLEPPYEINGTKVDYNIPPRWRYMKHACARVYRGTRMDTVWSVRQAYDEARQMKLSQERYCEKALAGEWTGLGQFPEELRLEALVDILRGKFKVQTHCYEAVDIDAFVRLSNEFQFPVAAFHHAHESYLVPEVLKRGYEHPPASAIFASFSRYKREAYRHSEFAARILADNGLKVAMKSDHPGVVSRYLLHEAQQAHYHGLSANLALASVISTPAEVIGLDHRIGFVKPGYDADVVVWDSHPLALGATPIQVFIDGIPQLENAFVSAKSAVLQKAPKTPNFDREIAETIKYEGLPPLDPVVQTSQSVLFRNVSSVWTKNGAGEVKVMAGANNVLVERGVIVWSGSDTQVAQENIGASLVVDLEGGSITPALVSAGTTLGLQEISGESSATDGMVFDALSTKIPTILGDDTVIRAVDGLQFGTRDALLAYRAGVTSAIVAPSGSQFFHGLSVAFSLASAHKLQSGAILQETVAVHVSLSPSFSASISTQVALLRKILLESDKDTEFGRVAQGLLRLVITVDSADIIATLLRLKSDLETESKKPLKISIIGGAEAHLLAKELAAADVGVILSPPRSFPYNWEHRRILPGPPLSSQSSAAYLAAHGVTVGLGPQGVQGRPEMGGWAAHNLRFDMAWVMLESNGTVSKQEALAMASSNIEKLLGVESQNAEWAVTKGGDLFSFEAKVIGVISATRGLVDLF</sequence>
<reference evidence="4" key="1">
    <citation type="submission" date="2023-11" db="EMBL/GenBank/DDBJ databases">
        <authorList>
            <person name="De Vega J J."/>
            <person name="De Vega J J."/>
        </authorList>
    </citation>
    <scope>NUCLEOTIDE SEQUENCE</scope>
</reference>
<keyword evidence="2" id="KW-0472">Membrane</keyword>
<keyword evidence="5" id="KW-1185">Reference proteome</keyword>
<proteinExistence type="predicted"/>